<dbReference type="InterPro" id="IPR001764">
    <property type="entry name" value="Glyco_hydro_3_N"/>
</dbReference>
<dbReference type="Gene3D" id="3.20.20.300">
    <property type="entry name" value="Glycoside hydrolase, family 3, N-terminal domain"/>
    <property type="match status" value="1"/>
</dbReference>
<dbReference type="InterPro" id="IPR002772">
    <property type="entry name" value="Glyco_hydro_3_C"/>
</dbReference>
<dbReference type="Pfam" id="PF01915">
    <property type="entry name" value="Glyco_hydro_3_C"/>
    <property type="match status" value="1"/>
</dbReference>
<dbReference type="GO" id="GO:0008422">
    <property type="term" value="F:beta-glucosidase activity"/>
    <property type="evidence" value="ECO:0007669"/>
    <property type="project" value="UniProtKB-EC"/>
</dbReference>
<protein>
    <submittedName>
        <fullName evidence="6">Beta-glucosidase</fullName>
        <ecNumber evidence="6">3.2.1.21</ecNumber>
    </submittedName>
</protein>
<dbReference type="InterPro" id="IPR017853">
    <property type="entry name" value="GH"/>
</dbReference>
<dbReference type="GO" id="GO:0009251">
    <property type="term" value="P:glucan catabolic process"/>
    <property type="evidence" value="ECO:0007669"/>
    <property type="project" value="TreeGrafter"/>
</dbReference>
<name>A0A840PF62_9ACTN</name>
<gene>
    <name evidence="6" type="ORF">HNP84_005844</name>
</gene>
<dbReference type="SUPFAM" id="SSF52279">
    <property type="entry name" value="Beta-D-glucan exohydrolase, C-terminal domain"/>
    <property type="match status" value="1"/>
</dbReference>
<feature type="domain" description="Glycoside hydrolase family 3 N-terminal" evidence="3">
    <location>
        <begin position="50"/>
        <end position="390"/>
    </location>
</feature>
<feature type="domain" description="Glycoside hydrolase family 3 C-terminal" evidence="4">
    <location>
        <begin position="431"/>
        <end position="661"/>
    </location>
</feature>
<evidence type="ECO:0000256" key="1">
    <source>
        <dbReference type="ARBA" id="ARBA00022801"/>
    </source>
</evidence>
<keyword evidence="7" id="KW-1185">Reference proteome</keyword>
<dbReference type="InterPro" id="IPR036881">
    <property type="entry name" value="Glyco_hydro_3_C_sf"/>
</dbReference>
<dbReference type="Pfam" id="PF18559">
    <property type="entry name" value="Exop_C"/>
    <property type="match status" value="1"/>
</dbReference>
<dbReference type="EMBL" id="JACHGN010000013">
    <property type="protein sequence ID" value="MBB5136100.1"/>
    <property type="molecule type" value="Genomic_DNA"/>
</dbReference>
<dbReference type="InterPro" id="IPR051915">
    <property type="entry name" value="Cellulose_Degrad_GH3"/>
</dbReference>
<evidence type="ECO:0000313" key="7">
    <source>
        <dbReference type="Proteomes" id="UP000578449"/>
    </source>
</evidence>
<dbReference type="SUPFAM" id="SSF51445">
    <property type="entry name" value="(Trans)glycosidases"/>
    <property type="match status" value="1"/>
</dbReference>
<proteinExistence type="predicted"/>
<reference evidence="6 7" key="1">
    <citation type="submission" date="2020-08" db="EMBL/GenBank/DDBJ databases">
        <title>Genomic Encyclopedia of Type Strains, Phase IV (KMG-IV): sequencing the most valuable type-strain genomes for metagenomic binning, comparative biology and taxonomic classification.</title>
        <authorList>
            <person name="Goeker M."/>
        </authorList>
    </citation>
    <scope>NUCLEOTIDE SEQUENCE [LARGE SCALE GENOMIC DNA]</scope>
    <source>
        <strain evidence="6 7">DSM 45615</strain>
    </source>
</reference>
<evidence type="ECO:0000259" key="5">
    <source>
        <dbReference type="Pfam" id="PF18559"/>
    </source>
</evidence>
<keyword evidence="6" id="KW-0326">Glycosidase</keyword>
<evidence type="ECO:0000259" key="3">
    <source>
        <dbReference type="Pfam" id="PF00933"/>
    </source>
</evidence>
<dbReference type="Gene3D" id="3.40.50.1700">
    <property type="entry name" value="Glycoside hydrolase family 3 C-terminal domain"/>
    <property type="match status" value="1"/>
</dbReference>
<dbReference type="Gene3D" id="2.60.120.430">
    <property type="entry name" value="Galactose-binding lectin"/>
    <property type="match status" value="1"/>
</dbReference>
<comment type="caution">
    <text evidence="6">The sequence shown here is derived from an EMBL/GenBank/DDBJ whole genome shotgun (WGS) entry which is preliminary data.</text>
</comment>
<dbReference type="InterPro" id="IPR036962">
    <property type="entry name" value="Glyco_hydro_3_N_sf"/>
</dbReference>
<dbReference type="EC" id="3.2.1.21" evidence="6"/>
<dbReference type="RefSeq" id="WP_185053037.1">
    <property type="nucleotide sequence ID" value="NZ_BAABIX010000017.1"/>
</dbReference>
<evidence type="ECO:0000313" key="6">
    <source>
        <dbReference type="EMBL" id="MBB5136100.1"/>
    </source>
</evidence>
<evidence type="ECO:0000256" key="2">
    <source>
        <dbReference type="SAM" id="MobiDB-lite"/>
    </source>
</evidence>
<dbReference type="PRINTS" id="PR00133">
    <property type="entry name" value="GLHYDRLASE3"/>
</dbReference>
<evidence type="ECO:0000259" key="4">
    <source>
        <dbReference type="Pfam" id="PF01915"/>
    </source>
</evidence>
<feature type="region of interest" description="Disordered" evidence="2">
    <location>
        <begin position="665"/>
        <end position="686"/>
    </location>
</feature>
<dbReference type="AlphaFoldDB" id="A0A840PF62"/>
<organism evidence="6 7">
    <name type="scientific">Thermocatellispora tengchongensis</name>
    <dbReference type="NCBI Taxonomy" id="1073253"/>
    <lineage>
        <taxon>Bacteria</taxon>
        <taxon>Bacillati</taxon>
        <taxon>Actinomycetota</taxon>
        <taxon>Actinomycetes</taxon>
        <taxon>Streptosporangiales</taxon>
        <taxon>Streptosporangiaceae</taxon>
        <taxon>Thermocatellispora</taxon>
    </lineage>
</organism>
<feature type="domain" description="ExoP galactose-binding-like" evidence="5">
    <location>
        <begin position="742"/>
        <end position="859"/>
    </location>
</feature>
<accession>A0A840PF62</accession>
<dbReference type="Pfam" id="PF00933">
    <property type="entry name" value="Glyco_hydro_3"/>
    <property type="match status" value="1"/>
</dbReference>
<dbReference type="Proteomes" id="UP000578449">
    <property type="component" value="Unassembled WGS sequence"/>
</dbReference>
<keyword evidence="1 6" id="KW-0378">Hydrolase</keyword>
<dbReference type="PANTHER" id="PTHR30620">
    <property type="entry name" value="PERIPLASMIC BETA-GLUCOSIDASE-RELATED"/>
    <property type="match status" value="1"/>
</dbReference>
<feature type="region of interest" description="Disordered" evidence="2">
    <location>
        <begin position="1"/>
        <end position="21"/>
    </location>
</feature>
<sequence>MSERSDEHSASSGERGGALPYLPEWPRVRSAFPPDPELEERVEGILAQMTLEEKLGQMIQPELAELTPRDARDYKIGSALNGAGIWPGGNRHATVKEWVETVDTFWEAVEDAYRDRPFRVPFMWATDAVHGHNNVHGATIFPHNIGLGAARDPGLVRRIGEATAREIAATGMDWTFAPTVTTPRDRRWGRYYEGYSEDPEIVYAYAREMVAGLQGGPEGLAGDLHVISTVKHWVGDGATVDGVDRGTARCEEDVLRNIHAMGFVSGIEAGAQAVMASFSGWDHPANYDHTPGRQTAYNHKICGSRYLLTDVLKGAMGFDGIVISDWDAHAEVAGCTIGDAGYAINAGMDVLMVAGRTAWQSVYHTAREQVLSGVIPMERIDDAVRRMLRVKMRAGLWHKPRPRERSLAGQAPVLGCEDHRALAREAVRKSLVLLKNAGGVLPLPPSARVLVTGSAADDIRKQAGGWTLSWQGDDVEPSDLPGATTLATAVASVVGRDRCHVDPYLEHTDPARFDVAVVAIGEDAYAEMRGTIKPWGTLEYARLKQSYARDLATLRRLREAGTRVVTVMFTGRPLYVTEEINLSDAFAVAWLPGTEAAGITDVLFAGPYDFQGRLPVSWPRGRRSMSVNRVPPHIPGYRVPAEEQAPEGEHEPLFPYGFGLSLRDRGEAASPGPLPLEEEPAPPPAPPVSGPLWILGSGSGGAYTMRIGGHNTWSRQDIFADRPTDTLVVRAEPVGDPGRPGALSLRFKGHVAFVYAQDPDQRPRDLRGYLEAGGRLAFDVRVVQAPDLPLYLACHDDYPAQPGLNLAPSLRALPEGVWTTMEVPLAELARIGLDLRHVDVPFMLYTEGRAVLDVGEVRWLTG</sequence>
<dbReference type="InterPro" id="IPR041443">
    <property type="entry name" value="Exop_C"/>
</dbReference>
<dbReference type="PANTHER" id="PTHR30620:SF77">
    <property type="entry name" value="LYSOSOMAL BETA GLUCOSIDASE-LIKE"/>
    <property type="match status" value="1"/>
</dbReference>